<dbReference type="InterPro" id="IPR000488">
    <property type="entry name" value="Death_dom"/>
</dbReference>
<evidence type="ECO:0000259" key="2">
    <source>
        <dbReference type="PROSITE" id="PS50017"/>
    </source>
</evidence>
<dbReference type="GO" id="GO:0007165">
    <property type="term" value="P:signal transduction"/>
    <property type="evidence" value="ECO:0007669"/>
    <property type="project" value="InterPro"/>
</dbReference>
<name>A0A922I2Z0_DERFA</name>
<feature type="compositionally biased region" description="Low complexity" evidence="1">
    <location>
        <begin position="541"/>
        <end position="559"/>
    </location>
</feature>
<sequence>MIFEKFKLDLKNCIQSFLTDGDKDLVLSLLNTTERQHYENDFKVIVDTIIREVLLLTLASEKESDYEKLKRLLELSISLAKIECCSINTPIVLLSELLDCCTLKECELLFSLIDDNIYIWKEDFFFKNVKNQLLRTCNDLLRRLSRNQNTVFCGRILIFLANFFPLFERSGLNLTSEFNQDNSTSYSLQEDEELEENLPDDDDKNVTDEKEVDRIKVDMNFYKKFWQLQEYFRNPTISYQRNNFKNFQNYCNEVLSVFAGYKIDPNSCFYFQALGLDNSNHNNDDKSIFFVKYLTNQKLLELQLSDSNFRRHILIQILIVFQYFTSNVKFRVLENASMNDEQLSWINNIRIKVHQLIEETPPNGKEVRKVIEHLLNREEFWNNWKNEGCCELKQIDEPEDVRKRTADYIASTYVVSQKRARLGEHVRNAINNNKILIGNAELNRLWNFCPDNLDACRSEKRIFTPKLEQFFEPLLKRPSEERQFYCSDPNYCWKSLRLLCQKSNYFFVPSNQVVKPVADYLEGVIEKLAKDYNFSTPKIQNSNNNNNNGNSNNLNNNNNDDNKTETEDISDDELLKNVDSNSVRSNEDDTMDDMDMNVNDSNNNDNNTNNADDDLWDELSPLFGFTDDELEYIKECYPDRVARIKHLITIWKDEQGPEEGNLKKLQKIINSIKPDMTIINC</sequence>
<dbReference type="EMBL" id="ASGP02000003">
    <property type="protein sequence ID" value="KAH9517081.1"/>
    <property type="molecule type" value="Genomic_DNA"/>
</dbReference>
<gene>
    <name evidence="3" type="primary">THOC1</name>
    <name evidence="3" type="ORF">DERF_007780</name>
</gene>
<feature type="region of interest" description="Disordered" evidence="1">
    <location>
        <begin position="536"/>
        <end position="611"/>
    </location>
</feature>
<dbReference type="GO" id="GO:0000445">
    <property type="term" value="C:THO complex part of transcription export complex"/>
    <property type="evidence" value="ECO:0007669"/>
    <property type="project" value="TreeGrafter"/>
</dbReference>
<dbReference type="AlphaFoldDB" id="A0A922I2Z0"/>
<dbReference type="PANTHER" id="PTHR13265:SF0">
    <property type="entry name" value="HPR1"/>
    <property type="match status" value="1"/>
</dbReference>
<dbReference type="PROSITE" id="PS50017">
    <property type="entry name" value="DEATH_DOMAIN"/>
    <property type="match status" value="1"/>
</dbReference>
<comment type="caution">
    <text evidence="3">The sequence shown here is derived from an EMBL/GenBank/DDBJ whole genome shotgun (WGS) entry which is preliminary data.</text>
</comment>
<accession>A0A922I2Z0</accession>
<organism evidence="3 4">
    <name type="scientific">Dermatophagoides farinae</name>
    <name type="common">American house dust mite</name>
    <dbReference type="NCBI Taxonomy" id="6954"/>
    <lineage>
        <taxon>Eukaryota</taxon>
        <taxon>Metazoa</taxon>
        <taxon>Ecdysozoa</taxon>
        <taxon>Arthropoda</taxon>
        <taxon>Chelicerata</taxon>
        <taxon>Arachnida</taxon>
        <taxon>Acari</taxon>
        <taxon>Acariformes</taxon>
        <taxon>Sarcoptiformes</taxon>
        <taxon>Astigmata</taxon>
        <taxon>Psoroptidia</taxon>
        <taxon>Analgoidea</taxon>
        <taxon>Pyroglyphidae</taxon>
        <taxon>Dermatophagoidinae</taxon>
        <taxon>Dermatophagoides</taxon>
    </lineage>
</organism>
<reference evidence="3" key="1">
    <citation type="submission" date="2013-05" db="EMBL/GenBank/DDBJ databases">
        <authorList>
            <person name="Yim A.K.Y."/>
            <person name="Chan T.F."/>
            <person name="Ji K.M."/>
            <person name="Liu X.Y."/>
            <person name="Zhou J.W."/>
            <person name="Li R.Q."/>
            <person name="Yang K.Y."/>
            <person name="Li J."/>
            <person name="Li M."/>
            <person name="Law P.T.W."/>
            <person name="Wu Y.L."/>
            <person name="Cai Z.L."/>
            <person name="Qin H."/>
            <person name="Bao Y."/>
            <person name="Leung R.K.K."/>
            <person name="Ng P.K.S."/>
            <person name="Zou J."/>
            <person name="Zhong X.J."/>
            <person name="Ran P.X."/>
            <person name="Zhong N.S."/>
            <person name="Liu Z.G."/>
            <person name="Tsui S.K.W."/>
        </authorList>
    </citation>
    <scope>NUCLEOTIDE SEQUENCE</scope>
    <source>
        <strain evidence="3">Derf</strain>
        <tissue evidence="3">Whole organism</tissue>
    </source>
</reference>
<evidence type="ECO:0000313" key="4">
    <source>
        <dbReference type="Proteomes" id="UP000790347"/>
    </source>
</evidence>
<feature type="compositionally biased region" description="Low complexity" evidence="1">
    <location>
        <begin position="596"/>
        <end position="610"/>
    </location>
</feature>
<feature type="domain" description="Death" evidence="2">
    <location>
        <begin position="616"/>
        <end position="673"/>
    </location>
</feature>
<dbReference type="PANTHER" id="PTHR13265">
    <property type="entry name" value="THO COMPLEX SUBUNIT 1"/>
    <property type="match status" value="1"/>
</dbReference>
<dbReference type="Pfam" id="PF11957">
    <property type="entry name" value="efThoc1"/>
    <property type="match status" value="1"/>
</dbReference>
<dbReference type="InterPro" id="IPR021861">
    <property type="entry name" value="THO_THOC1"/>
</dbReference>
<dbReference type="Proteomes" id="UP000790347">
    <property type="component" value="Unassembled WGS sequence"/>
</dbReference>
<keyword evidence="4" id="KW-1185">Reference proteome</keyword>
<proteinExistence type="predicted"/>
<evidence type="ECO:0000256" key="1">
    <source>
        <dbReference type="SAM" id="MobiDB-lite"/>
    </source>
</evidence>
<evidence type="ECO:0000313" key="3">
    <source>
        <dbReference type="EMBL" id="KAH9517081.1"/>
    </source>
</evidence>
<reference evidence="3" key="2">
    <citation type="journal article" date="2022" name="Res Sq">
        <title>Comparative Genomics Reveals Insights into the Divergent Evolution of Astigmatic Mites and Household Pest Adaptations.</title>
        <authorList>
            <person name="Xiong Q."/>
            <person name="Wan A.T.-Y."/>
            <person name="Liu X.-Y."/>
            <person name="Fung C.S.-H."/>
            <person name="Xiao X."/>
            <person name="Malainual N."/>
            <person name="Hou J."/>
            <person name="Wang L."/>
            <person name="Wang M."/>
            <person name="Yang K."/>
            <person name="Cui Y."/>
            <person name="Leung E."/>
            <person name="Nong W."/>
            <person name="Shin S.-K."/>
            <person name="Au S."/>
            <person name="Jeong K.Y."/>
            <person name="Chew F.T."/>
            <person name="Hui J."/>
            <person name="Leung T.F."/>
            <person name="Tungtrongchitr A."/>
            <person name="Zhong N."/>
            <person name="Liu Z."/>
            <person name="Tsui S."/>
        </authorList>
    </citation>
    <scope>NUCLEOTIDE SEQUENCE</scope>
    <source>
        <strain evidence="3">Derf</strain>
        <tissue evidence="3">Whole organism</tissue>
    </source>
</reference>
<protein>
    <submittedName>
        <fullName evidence="3">THO complex subunit 1</fullName>
    </submittedName>
</protein>
<dbReference type="GO" id="GO:0006406">
    <property type="term" value="P:mRNA export from nucleus"/>
    <property type="evidence" value="ECO:0007669"/>
    <property type="project" value="TreeGrafter"/>
</dbReference>